<dbReference type="EMBL" id="FMYT01000020">
    <property type="protein sequence ID" value="SDC97258.1"/>
    <property type="molecule type" value="Genomic_DNA"/>
</dbReference>
<evidence type="ECO:0000313" key="7">
    <source>
        <dbReference type="Proteomes" id="UP000247389"/>
    </source>
</evidence>
<dbReference type="InterPro" id="IPR036388">
    <property type="entry name" value="WH-like_DNA-bd_sf"/>
</dbReference>
<dbReference type="InterPro" id="IPR036390">
    <property type="entry name" value="WH_DNA-bd_sf"/>
</dbReference>
<dbReference type="InterPro" id="IPR001034">
    <property type="entry name" value="DeoR_HTH"/>
</dbReference>
<evidence type="ECO:0000256" key="3">
    <source>
        <dbReference type="ARBA" id="ARBA00023163"/>
    </source>
</evidence>
<sequence>MFAEERKRGIISLLKQEKRASVNELSEEFDVSRATIRRDLSELEKNGFLRRTHGGAILSSSSKLEPSFKEKEDKLAAEKKKIGEKSAEIIKNGDTIFIDAGTTTRYIINNLGNKKDLTIVTHALHIINKINEINLDCELVVIGGNFKWSTEAMIGPMAEDDLKKLRVDKSFIGSNGFTLNSAATTPDLREAKIKEIALKIAGENFLLFDQSKWEEEYFYRFAELNQIDFIITDSIEEEKERKLKSEKIEVILA</sequence>
<dbReference type="PRINTS" id="PR00035">
    <property type="entry name" value="HTHGNTR"/>
</dbReference>
<dbReference type="GO" id="GO:0003700">
    <property type="term" value="F:DNA-binding transcription factor activity"/>
    <property type="evidence" value="ECO:0007669"/>
    <property type="project" value="InterPro"/>
</dbReference>
<dbReference type="Gene3D" id="3.40.50.1360">
    <property type="match status" value="1"/>
</dbReference>
<dbReference type="AlphaFoldDB" id="A0A1G6QY86"/>
<dbReference type="InterPro" id="IPR014036">
    <property type="entry name" value="DeoR-like_C"/>
</dbReference>
<dbReference type="InterPro" id="IPR000524">
    <property type="entry name" value="Tscrpt_reg_HTH_GntR"/>
</dbReference>
<keyword evidence="3" id="KW-0804">Transcription</keyword>
<keyword evidence="2" id="KW-0238">DNA-binding</keyword>
<reference evidence="6 8" key="1">
    <citation type="submission" date="2016-10" db="EMBL/GenBank/DDBJ databases">
        <authorList>
            <person name="Varghese N."/>
            <person name="Submissions S."/>
        </authorList>
    </citation>
    <scope>NUCLEOTIDE SEQUENCE [LARGE SCALE GENOMIC DNA]</scope>
    <source>
        <strain evidence="6 8">WG10</strain>
    </source>
</reference>
<gene>
    <name evidence="5" type="ORF">C8C78_11914</name>
    <name evidence="6" type="ORF">SAMN04488597_12043</name>
</gene>
<dbReference type="RefSeq" id="WP_110301001.1">
    <property type="nucleotide sequence ID" value="NZ_FMYT01000020.1"/>
</dbReference>
<accession>A0A1G6QY86</accession>
<evidence type="ECO:0000256" key="1">
    <source>
        <dbReference type="ARBA" id="ARBA00023015"/>
    </source>
</evidence>
<dbReference type="SUPFAM" id="SSF46785">
    <property type="entry name" value="Winged helix' DNA-binding domain"/>
    <property type="match status" value="1"/>
</dbReference>
<organism evidence="6 8">
    <name type="scientific">Halanaerobium congolense</name>
    <dbReference type="NCBI Taxonomy" id="54121"/>
    <lineage>
        <taxon>Bacteria</taxon>
        <taxon>Bacillati</taxon>
        <taxon>Bacillota</taxon>
        <taxon>Clostridia</taxon>
        <taxon>Halanaerobiales</taxon>
        <taxon>Halanaerobiaceae</taxon>
        <taxon>Halanaerobium</taxon>
    </lineage>
</organism>
<dbReference type="PANTHER" id="PTHR30363:SF44">
    <property type="entry name" value="AGA OPERON TRANSCRIPTIONAL REPRESSOR-RELATED"/>
    <property type="match status" value="1"/>
</dbReference>
<evidence type="ECO:0000259" key="4">
    <source>
        <dbReference type="PROSITE" id="PS51000"/>
    </source>
</evidence>
<dbReference type="Proteomes" id="UP000247389">
    <property type="component" value="Unassembled WGS sequence"/>
</dbReference>
<dbReference type="Gene3D" id="1.10.10.10">
    <property type="entry name" value="Winged helix-like DNA-binding domain superfamily/Winged helix DNA-binding domain"/>
    <property type="match status" value="1"/>
</dbReference>
<dbReference type="Proteomes" id="UP000324896">
    <property type="component" value="Unassembled WGS sequence"/>
</dbReference>
<evidence type="ECO:0000313" key="6">
    <source>
        <dbReference type="EMBL" id="SDC97258.1"/>
    </source>
</evidence>
<dbReference type="PROSITE" id="PS00894">
    <property type="entry name" value="HTH_DEOR_1"/>
    <property type="match status" value="1"/>
</dbReference>
<dbReference type="PANTHER" id="PTHR30363">
    <property type="entry name" value="HTH-TYPE TRANSCRIPTIONAL REGULATOR SRLR-RELATED"/>
    <property type="match status" value="1"/>
</dbReference>
<evidence type="ECO:0000313" key="8">
    <source>
        <dbReference type="Proteomes" id="UP000324896"/>
    </source>
</evidence>
<dbReference type="PROSITE" id="PS51000">
    <property type="entry name" value="HTH_DEOR_2"/>
    <property type="match status" value="1"/>
</dbReference>
<evidence type="ECO:0000256" key="2">
    <source>
        <dbReference type="ARBA" id="ARBA00023125"/>
    </source>
</evidence>
<keyword evidence="1" id="KW-0805">Transcription regulation</keyword>
<feature type="domain" description="HTH deoR-type" evidence="4">
    <location>
        <begin position="3"/>
        <end position="58"/>
    </location>
</feature>
<dbReference type="SMART" id="SM01134">
    <property type="entry name" value="DeoRC"/>
    <property type="match status" value="1"/>
</dbReference>
<dbReference type="Pfam" id="PF00455">
    <property type="entry name" value="DeoRC"/>
    <property type="match status" value="1"/>
</dbReference>
<dbReference type="InterPro" id="IPR018356">
    <property type="entry name" value="Tscrpt_reg_HTH_DeoR_CS"/>
</dbReference>
<dbReference type="SMART" id="SM00420">
    <property type="entry name" value="HTH_DEOR"/>
    <property type="match status" value="1"/>
</dbReference>
<dbReference type="InterPro" id="IPR050313">
    <property type="entry name" value="Carb_Metab_HTH_regulators"/>
</dbReference>
<dbReference type="SUPFAM" id="SSF100950">
    <property type="entry name" value="NagB/RpiA/CoA transferase-like"/>
    <property type="match status" value="1"/>
</dbReference>
<dbReference type="PRINTS" id="PR00037">
    <property type="entry name" value="HTHLACR"/>
</dbReference>
<dbReference type="GO" id="GO:0003677">
    <property type="term" value="F:DNA binding"/>
    <property type="evidence" value="ECO:0007669"/>
    <property type="project" value="UniProtKB-KW"/>
</dbReference>
<dbReference type="InterPro" id="IPR037171">
    <property type="entry name" value="NagB/RpiA_transferase-like"/>
</dbReference>
<dbReference type="Pfam" id="PF08220">
    <property type="entry name" value="HTH_DeoR"/>
    <property type="match status" value="1"/>
</dbReference>
<proteinExistence type="predicted"/>
<name>A0A1G6QY86_9FIRM</name>
<dbReference type="EMBL" id="QICM01000019">
    <property type="protein sequence ID" value="PXV64174.1"/>
    <property type="molecule type" value="Genomic_DNA"/>
</dbReference>
<protein>
    <submittedName>
        <fullName evidence="5">DeoR family transcriptional regulator</fullName>
    </submittedName>
    <submittedName>
        <fullName evidence="6">Transcriptional regulator, DeoR family</fullName>
    </submittedName>
</protein>
<reference evidence="5 7" key="2">
    <citation type="submission" date="2018-04" db="EMBL/GenBank/DDBJ databases">
        <title>Subsurface microbial communities from deep shales in Ohio and West Virginia, USA.</title>
        <authorList>
            <person name="Wrighton K."/>
        </authorList>
    </citation>
    <scope>NUCLEOTIDE SEQUENCE [LARGE SCALE GENOMIC DNA]</scope>
    <source>
        <strain evidence="5 7">MSL28</strain>
    </source>
</reference>
<evidence type="ECO:0000313" key="5">
    <source>
        <dbReference type="EMBL" id="PXV64174.1"/>
    </source>
</evidence>